<feature type="compositionally biased region" description="Basic and acidic residues" evidence="1">
    <location>
        <begin position="92"/>
        <end position="101"/>
    </location>
</feature>
<sequence>MAIDQSLIQSTPVISAIINADNTGVLSVDGTEEQFTAEDSNGLRSLLMSRVFEVAIDHDRPVRVSTMDESGLTGLRVSPDRQVEAEDTNEAEAPRTPEKETPAPVEPAPKLSETSAAAPVSAPTEEAPLPRKEATVEPAVAEAVQVQPAAAVTRRTLREAESFLSPPRGHTTGDPRYAWLALTVGHQHPSLGEGTGRTSRY</sequence>
<proteinExistence type="predicted"/>
<dbReference type="RefSeq" id="WP_345467416.1">
    <property type="nucleotide sequence ID" value="NZ_BAABLK010000025.1"/>
</dbReference>
<evidence type="ECO:0000313" key="2">
    <source>
        <dbReference type="EMBL" id="GAA5226992.1"/>
    </source>
</evidence>
<name>A0ABP9TMR1_9MICC</name>
<dbReference type="EMBL" id="BAABLK010000025">
    <property type="protein sequence ID" value="GAA5226992.1"/>
    <property type="molecule type" value="Genomic_DNA"/>
</dbReference>
<comment type="caution">
    <text evidence="2">The sequence shown here is derived from an EMBL/GenBank/DDBJ whole genome shotgun (WGS) entry which is preliminary data.</text>
</comment>
<organism evidence="2 3">
    <name type="scientific">Paeniglutamicibacter antarcticus</name>
    <dbReference type="NCBI Taxonomy" id="494023"/>
    <lineage>
        <taxon>Bacteria</taxon>
        <taxon>Bacillati</taxon>
        <taxon>Actinomycetota</taxon>
        <taxon>Actinomycetes</taxon>
        <taxon>Micrococcales</taxon>
        <taxon>Micrococcaceae</taxon>
        <taxon>Paeniglutamicibacter</taxon>
    </lineage>
</organism>
<reference evidence="3" key="1">
    <citation type="journal article" date="2019" name="Int. J. Syst. Evol. Microbiol.">
        <title>The Global Catalogue of Microorganisms (GCM) 10K type strain sequencing project: providing services to taxonomists for standard genome sequencing and annotation.</title>
        <authorList>
            <consortium name="The Broad Institute Genomics Platform"/>
            <consortium name="The Broad Institute Genome Sequencing Center for Infectious Disease"/>
            <person name="Wu L."/>
            <person name="Ma J."/>
        </authorList>
    </citation>
    <scope>NUCLEOTIDE SEQUENCE [LARGE SCALE GENOMIC DNA]</scope>
    <source>
        <strain evidence="3">JCM 18952</strain>
    </source>
</reference>
<evidence type="ECO:0000256" key="1">
    <source>
        <dbReference type="SAM" id="MobiDB-lite"/>
    </source>
</evidence>
<protein>
    <submittedName>
        <fullName evidence="2">Uncharacterized protein</fullName>
    </submittedName>
</protein>
<gene>
    <name evidence="2" type="ORF">GCM10025778_15250</name>
</gene>
<accession>A0ABP9TMR1</accession>
<keyword evidence="3" id="KW-1185">Reference proteome</keyword>
<feature type="region of interest" description="Disordered" evidence="1">
    <location>
        <begin position="66"/>
        <end position="141"/>
    </location>
</feature>
<evidence type="ECO:0000313" key="3">
    <source>
        <dbReference type="Proteomes" id="UP001501257"/>
    </source>
</evidence>
<dbReference type="Proteomes" id="UP001501257">
    <property type="component" value="Unassembled WGS sequence"/>
</dbReference>